<dbReference type="PANTHER" id="PTHR38585">
    <property type="entry name" value="TRANSMEMBRANE PROTEIN"/>
    <property type="match status" value="1"/>
</dbReference>
<dbReference type="AlphaFoldDB" id="T0R1P1"/>
<dbReference type="eggNOG" id="ENOG502S73D">
    <property type="taxonomic scope" value="Eukaryota"/>
</dbReference>
<protein>
    <submittedName>
        <fullName evidence="1">Uncharacterized protein</fullName>
    </submittedName>
</protein>
<dbReference type="OMA" id="QCESCSN"/>
<dbReference type="InParanoid" id="T0R1P1"/>
<evidence type="ECO:0000313" key="2">
    <source>
        <dbReference type="Proteomes" id="UP000030762"/>
    </source>
</evidence>
<keyword evidence="2" id="KW-1185">Reference proteome</keyword>
<dbReference type="GeneID" id="19942678"/>
<name>T0R1P1_SAPDV</name>
<organism evidence="1 2">
    <name type="scientific">Saprolegnia diclina (strain VS20)</name>
    <dbReference type="NCBI Taxonomy" id="1156394"/>
    <lineage>
        <taxon>Eukaryota</taxon>
        <taxon>Sar</taxon>
        <taxon>Stramenopiles</taxon>
        <taxon>Oomycota</taxon>
        <taxon>Saprolegniomycetes</taxon>
        <taxon>Saprolegniales</taxon>
        <taxon>Saprolegniaceae</taxon>
        <taxon>Saprolegnia</taxon>
    </lineage>
</organism>
<dbReference type="RefSeq" id="XP_008605730.1">
    <property type="nucleotide sequence ID" value="XM_008607508.1"/>
</dbReference>
<dbReference type="STRING" id="1156394.T0R1P1"/>
<accession>T0R1P1</accession>
<dbReference type="VEuPathDB" id="FungiDB:SDRG_01951"/>
<sequence length="330" mass="35917">MVNDEDSAWEERLAQWQAKLVALRSQVLVGALERTAIDAVGGGALFLGGVSLTQLSMYIVRVSVAMPVLPSLLGGLGVASSSAMAGAFCLRHNSTEPTPLELTAAATSGLLLFRLLGGRFRALAPSDFRHPGAFGHARISLPATIEYADGNARAVIQSFGRLYGCHTCGTKRSKYHADHMPPVLVAKAENARLWAKLFGPVTQRYYPQCESCSNTQGALVKKNAKQLKLHLTELRAYHWTGFWMVLFGASGLGGFFAQGSDEAPSVVEHVMAQATDAVQKPLLVVLRDREARLRERQQTETSKEARQAIDDELAVIRARKADIKKAARRH</sequence>
<dbReference type="Proteomes" id="UP000030762">
    <property type="component" value="Unassembled WGS sequence"/>
</dbReference>
<gene>
    <name evidence="1" type="ORF">SDRG_01951</name>
</gene>
<dbReference type="PANTHER" id="PTHR38585:SF1">
    <property type="entry name" value="TRANSMEMBRANE PROTEIN"/>
    <property type="match status" value="1"/>
</dbReference>
<evidence type="ECO:0000313" key="1">
    <source>
        <dbReference type="EMBL" id="EQC40886.1"/>
    </source>
</evidence>
<reference evidence="1 2" key="1">
    <citation type="submission" date="2012-04" db="EMBL/GenBank/DDBJ databases">
        <title>The Genome Sequence of Saprolegnia declina VS20.</title>
        <authorList>
            <consortium name="The Broad Institute Genome Sequencing Platform"/>
            <person name="Russ C."/>
            <person name="Nusbaum C."/>
            <person name="Tyler B."/>
            <person name="van West P."/>
            <person name="Dieguez-Uribeondo J."/>
            <person name="de Bruijn I."/>
            <person name="Tripathy S."/>
            <person name="Jiang R."/>
            <person name="Young S.K."/>
            <person name="Zeng Q."/>
            <person name="Gargeya S."/>
            <person name="Fitzgerald M."/>
            <person name="Haas B."/>
            <person name="Abouelleil A."/>
            <person name="Alvarado L."/>
            <person name="Arachchi H.M."/>
            <person name="Berlin A."/>
            <person name="Chapman S.B."/>
            <person name="Goldberg J."/>
            <person name="Griggs A."/>
            <person name="Gujja S."/>
            <person name="Hansen M."/>
            <person name="Howarth C."/>
            <person name="Imamovic A."/>
            <person name="Larimer J."/>
            <person name="McCowen C."/>
            <person name="Montmayeur A."/>
            <person name="Murphy C."/>
            <person name="Neiman D."/>
            <person name="Pearson M."/>
            <person name="Priest M."/>
            <person name="Roberts A."/>
            <person name="Saif S."/>
            <person name="Shea T."/>
            <person name="Sisk P."/>
            <person name="Sykes S."/>
            <person name="Wortman J."/>
            <person name="Nusbaum C."/>
            <person name="Birren B."/>
        </authorList>
    </citation>
    <scope>NUCLEOTIDE SEQUENCE [LARGE SCALE GENOMIC DNA]</scope>
    <source>
        <strain evidence="1 2">VS20</strain>
    </source>
</reference>
<proteinExistence type="predicted"/>
<dbReference type="OrthoDB" id="70850at2759"/>
<dbReference type="EMBL" id="JH767135">
    <property type="protein sequence ID" value="EQC40886.1"/>
    <property type="molecule type" value="Genomic_DNA"/>
</dbReference>